<evidence type="ECO:0000313" key="3">
    <source>
        <dbReference type="Proteomes" id="UP000180194"/>
    </source>
</evidence>
<accession>A0ABX3CXY4</accession>
<gene>
    <name evidence="2" type="ORF">BBV17_10890</name>
</gene>
<feature type="chain" id="PRO_5046483148" evidence="1">
    <location>
        <begin position="19"/>
        <end position="190"/>
    </location>
</feature>
<protein>
    <submittedName>
        <fullName evidence="2">Uncharacterized protein</fullName>
    </submittedName>
</protein>
<dbReference type="RefSeq" id="WP_071156313.1">
    <property type="nucleotide sequence ID" value="NZ_MBRJ01000008.1"/>
</dbReference>
<evidence type="ECO:0000256" key="1">
    <source>
        <dbReference type="SAM" id="SignalP"/>
    </source>
</evidence>
<dbReference type="Proteomes" id="UP000180194">
    <property type="component" value="Unassembled WGS sequence"/>
</dbReference>
<keyword evidence="1" id="KW-0732">Signal</keyword>
<name>A0ABX3CXY4_9BACI</name>
<reference evidence="2 3" key="1">
    <citation type="submission" date="2016-07" db="EMBL/GenBank/DDBJ databases">
        <title>Bacillus oceanisediminis whole genome.</title>
        <authorList>
            <person name="Pal Y."/>
            <person name="Verma A."/>
            <person name="Mual P."/>
            <person name="Srinivasan K."/>
        </authorList>
    </citation>
    <scope>NUCLEOTIDE SEQUENCE [LARGE SCALE GENOMIC DNA]</scope>
    <source>
        <strain evidence="2 3">Bhandara28</strain>
    </source>
</reference>
<sequence length="190" mass="20400">MGFLVFLFSSLTTGLALAEEPAITEEEVAIDNEMFEQTELILGAIEKIPNGIVKQGPQKTAQWLENKTGLYVTVDSEENLFFSETAPPEEGTIQALSVSGCVAAVGIALVSNGLPFSKILKVKDAIKALGGVTKAVSKIKSYYDKYRYNGFSRSDSIRKALNSASDGLAASTKSALLDFFNLTNVVANCF</sequence>
<evidence type="ECO:0000313" key="2">
    <source>
        <dbReference type="EMBL" id="OHX49990.1"/>
    </source>
</evidence>
<dbReference type="EMBL" id="MBRJ01000008">
    <property type="protein sequence ID" value="OHX49990.1"/>
    <property type="molecule type" value="Genomic_DNA"/>
</dbReference>
<keyword evidence="3" id="KW-1185">Reference proteome</keyword>
<proteinExistence type="predicted"/>
<feature type="signal peptide" evidence="1">
    <location>
        <begin position="1"/>
        <end position="18"/>
    </location>
</feature>
<comment type="caution">
    <text evidence="2">The sequence shown here is derived from an EMBL/GenBank/DDBJ whole genome shotgun (WGS) entry which is preliminary data.</text>
</comment>
<organism evidence="2 3">
    <name type="scientific">Cytobacillus oceanisediminis</name>
    <dbReference type="NCBI Taxonomy" id="665099"/>
    <lineage>
        <taxon>Bacteria</taxon>
        <taxon>Bacillati</taxon>
        <taxon>Bacillota</taxon>
        <taxon>Bacilli</taxon>
        <taxon>Bacillales</taxon>
        <taxon>Bacillaceae</taxon>
        <taxon>Cytobacillus</taxon>
    </lineage>
</organism>